<name>A0A6A7C9M6_9PEZI</name>
<dbReference type="InterPro" id="IPR039535">
    <property type="entry name" value="ASST-like"/>
</dbReference>
<dbReference type="PANTHER" id="PTHR35340:SF9">
    <property type="entry name" value="ASST-DOMAIN-CONTAINING PROTEIN"/>
    <property type="match status" value="1"/>
</dbReference>
<dbReference type="AlphaFoldDB" id="A0A6A7C9M6"/>
<organism evidence="1 2">
    <name type="scientific">Piedraia hortae CBS 480.64</name>
    <dbReference type="NCBI Taxonomy" id="1314780"/>
    <lineage>
        <taxon>Eukaryota</taxon>
        <taxon>Fungi</taxon>
        <taxon>Dikarya</taxon>
        <taxon>Ascomycota</taxon>
        <taxon>Pezizomycotina</taxon>
        <taxon>Dothideomycetes</taxon>
        <taxon>Dothideomycetidae</taxon>
        <taxon>Capnodiales</taxon>
        <taxon>Piedraiaceae</taxon>
        <taxon>Piedraia</taxon>
    </lineage>
</organism>
<feature type="non-terminal residue" evidence="1">
    <location>
        <position position="1"/>
    </location>
</feature>
<dbReference type="Pfam" id="PF14269">
    <property type="entry name" value="Arylsulfotran_2"/>
    <property type="match status" value="1"/>
</dbReference>
<gene>
    <name evidence="1" type="ORF">K470DRAFT_199661</name>
</gene>
<dbReference type="EMBL" id="MU005957">
    <property type="protein sequence ID" value="KAF2864266.1"/>
    <property type="molecule type" value="Genomic_DNA"/>
</dbReference>
<keyword evidence="2" id="KW-1185">Reference proteome</keyword>
<dbReference type="Proteomes" id="UP000799421">
    <property type="component" value="Unassembled WGS sequence"/>
</dbReference>
<proteinExistence type="predicted"/>
<dbReference type="OrthoDB" id="5427350at2759"/>
<protein>
    <recommendedName>
        <fullName evidence="3">ASST-domain-containing protein</fullName>
    </recommendedName>
</protein>
<sequence>ELTNETSPTHQFKSRPDLHAPIIQFDILKPELVTPGYLFLAPYRNLDPGPYIYDNAGELVWSGAGASGPKTAHTPRVCRYHSTDHLCFFQGEQHQGFARGHGVIMDQNYRIVRTVESLGAGASSDMHEFKITPYSNGTTALLTVYQPRQYDLSKNPRFNVRGGMGWVVEGVFQEVDIDSGRLVFEWRSLDHVDPGLSWTLPGTTDTSGDGLTEQTPWDYFHLNSIDKNVEGDYLISARHVSAIYKVSGKDGHIMWQMGGNAATLKTTNFVFSYQHHARWMSENATHTLLSFYDNASNTFNSSDKFSHGYIVSIDHGAGTATMIKGWGAPEPEGGLLSGSQGNMQLLPNGGCHIGWGEHAYFSEHAADGTTVQYGKLAQRESNVMIYRSNKYNWTAQPLTKPALWTYSRSQQRMAGWVSWNGATEVASWRFYRADTANGPWKLTSEHPKNGFETEVQWEDAAPWTYVVALDREGKILESSAAVRTYVPSEAMRDSCDDRGCNTSEAVEEEKKTAYEDGFQPAPQDLSTQRGYNTGHYFIE</sequence>
<feature type="non-terminal residue" evidence="1">
    <location>
        <position position="539"/>
    </location>
</feature>
<evidence type="ECO:0000313" key="1">
    <source>
        <dbReference type="EMBL" id="KAF2864266.1"/>
    </source>
</evidence>
<accession>A0A6A7C9M6</accession>
<reference evidence="1" key="1">
    <citation type="journal article" date="2020" name="Stud. Mycol.">
        <title>101 Dothideomycetes genomes: a test case for predicting lifestyles and emergence of pathogens.</title>
        <authorList>
            <person name="Haridas S."/>
            <person name="Albert R."/>
            <person name="Binder M."/>
            <person name="Bloem J."/>
            <person name="Labutti K."/>
            <person name="Salamov A."/>
            <person name="Andreopoulos B."/>
            <person name="Baker S."/>
            <person name="Barry K."/>
            <person name="Bills G."/>
            <person name="Bluhm B."/>
            <person name="Cannon C."/>
            <person name="Castanera R."/>
            <person name="Culley D."/>
            <person name="Daum C."/>
            <person name="Ezra D."/>
            <person name="Gonzalez J."/>
            <person name="Henrissat B."/>
            <person name="Kuo A."/>
            <person name="Liang C."/>
            <person name="Lipzen A."/>
            <person name="Lutzoni F."/>
            <person name="Magnuson J."/>
            <person name="Mondo S."/>
            <person name="Nolan M."/>
            <person name="Ohm R."/>
            <person name="Pangilinan J."/>
            <person name="Park H.-J."/>
            <person name="Ramirez L."/>
            <person name="Alfaro M."/>
            <person name="Sun H."/>
            <person name="Tritt A."/>
            <person name="Yoshinaga Y."/>
            <person name="Zwiers L.-H."/>
            <person name="Turgeon B."/>
            <person name="Goodwin S."/>
            <person name="Spatafora J."/>
            <person name="Crous P."/>
            <person name="Grigoriev I."/>
        </authorList>
    </citation>
    <scope>NUCLEOTIDE SEQUENCE</scope>
    <source>
        <strain evidence="1">CBS 480.64</strain>
    </source>
</reference>
<evidence type="ECO:0008006" key="3">
    <source>
        <dbReference type="Google" id="ProtNLM"/>
    </source>
</evidence>
<dbReference type="PANTHER" id="PTHR35340">
    <property type="entry name" value="PQQ ENZYME REPEAT PROTEIN-RELATED"/>
    <property type="match status" value="1"/>
</dbReference>
<evidence type="ECO:0000313" key="2">
    <source>
        <dbReference type="Proteomes" id="UP000799421"/>
    </source>
</evidence>
<dbReference type="InterPro" id="IPR053143">
    <property type="entry name" value="Arylsulfate_ST"/>
</dbReference>